<protein>
    <recommendedName>
        <fullName evidence="3">Carboxylic ester hydrolase</fullName>
        <ecNumber evidence="3">3.1.1.-</ecNumber>
    </recommendedName>
</protein>
<evidence type="ECO:0000313" key="5">
    <source>
        <dbReference type="EMBL" id="GEK86726.1"/>
    </source>
</evidence>
<evidence type="ECO:0000256" key="3">
    <source>
        <dbReference type="RuleBase" id="RU361235"/>
    </source>
</evidence>
<sequence>MEPSPIVQTASGPVRGFWRDHGTPGASAAFLGIPFAKPPVGKLRFAAPVPPAPWTETLDATAYGATALRVSGDDNLIPEPAVPGKSTLNVNVFTPALDGSRPVLVWIHGGGYTEGSPASPWYDGARFNRDGVVTVSISYRLGFDGFGYIVSAPANRGVRDWLAALEWVQQNIAAFGGDPARVTIGGQSAGGGAVLTLLGMPQAQHLFRAAMSISGALADVPLETARGRAERIAALGGVSADVDGFRSLTERRIRQLQPKAATPRKGVGMVLDLLTEGLPWGPMIDGDLLRQPTVDSLAAGIGADKPLLIGATDDEFTMVAEREGGKLRMIPAGILLLPFLRTRAIRRAYLTSNAAQRAKGSVAVVGRFISDHVFRVLIPRVAEARRDADAETWAYRFSWVSPTKGWACHCLDVPFWFDGLDREKVASLAGPRPPQELADEMHASAVSFVSDGEPGWPAWSTAPGIARVFGGDGAAVSEDAYDSVLALV</sequence>
<dbReference type="InterPro" id="IPR050309">
    <property type="entry name" value="Type-B_Carboxylest/Lipase"/>
</dbReference>
<evidence type="ECO:0000256" key="1">
    <source>
        <dbReference type="ARBA" id="ARBA00005964"/>
    </source>
</evidence>
<dbReference type="RefSeq" id="WP_147039312.1">
    <property type="nucleotide sequence ID" value="NZ_BJUW01000007.1"/>
</dbReference>
<dbReference type="OrthoDB" id="3199405at2"/>
<dbReference type="EMBL" id="BJUW01000007">
    <property type="protein sequence ID" value="GEK86726.1"/>
    <property type="molecule type" value="Genomic_DNA"/>
</dbReference>
<accession>A0A511AFC1</accession>
<proteinExistence type="inferred from homology"/>
<comment type="similarity">
    <text evidence="1 3">Belongs to the type-B carboxylesterase/lipase family.</text>
</comment>
<dbReference type="Pfam" id="PF00135">
    <property type="entry name" value="COesterase"/>
    <property type="match status" value="1"/>
</dbReference>
<dbReference type="Gene3D" id="3.40.50.1820">
    <property type="entry name" value="alpha/beta hydrolase"/>
    <property type="match status" value="1"/>
</dbReference>
<feature type="domain" description="Carboxylesterase type B" evidence="4">
    <location>
        <begin position="4"/>
        <end position="455"/>
    </location>
</feature>
<dbReference type="InterPro" id="IPR029058">
    <property type="entry name" value="AB_hydrolase_fold"/>
</dbReference>
<dbReference type="SUPFAM" id="SSF53474">
    <property type="entry name" value="alpha/beta-Hydrolases"/>
    <property type="match status" value="1"/>
</dbReference>
<dbReference type="InterPro" id="IPR002018">
    <property type="entry name" value="CarbesteraseB"/>
</dbReference>
<dbReference type="PANTHER" id="PTHR11559">
    <property type="entry name" value="CARBOXYLESTERASE"/>
    <property type="match status" value="1"/>
</dbReference>
<dbReference type="InterPro" id="IPR019826">
    <property type="entry name" value="Carboxylesterase_B_AS"/>
</dbReference>
<organism evidence="5 6">
    <name type="scientific">Microbacterium aerolatum</name>
    <dbReference type="NCBI Taxonomy" id="153731"/>
    <lineage>
        <taxon>Bacteria</taxon>
        <taxon>Bacillati</taxon>
        <taxon>Actinomycetota</taxon>
        <taxon>Actinomycetes</taxon>
        <taxon>Micrococcales</taxon>
        <taxon>Microbacteriaceae</taxon>
        <taxon>Microbacterium</taxon>
    </lineage>
</organism>
<comment type="caution">
    <text evidence="5">The sequence shown here is derived from an EMBL/GenBank/DDBJ whole genome shotgun (WGS) entry which is preliminary data.</text>
</comment>
<evidence type="ECO:0000256" key="2">
    <source>
        <dbReference type="ARBA" id="ARBA00022801"/>
    </source>
</evidence>
<keyword evidence="2 3" id="KW-0378">Hydrolase</keyword>
<keyword evidence="6" id="KW-1185">Reference proteome</keyword>
<dbReference type="PROSITE" id="PS00122">
    <property type="entry name" value="CARBOXYLESTERASE_B_1"/>
    <property type="match status" value="1"/>
</dbReference>
<dbReference type="Proteomes" id="UP000321225">
    <property type="component" value="Unassembled WGS sequence"/>
</dbReference>
<name>A0A511AFC1_9MICO</name>
<dbReference type="GO" id="GO:0016787">
    <property type="term" value="F:hydrolase activity"/>
    <property type="evidence" value="ECO:0007669"/>
    <property type="project" value="UniProtKB-KW"/>
</dbReference>
<gene>
    <name evidence="5" type="ORF">MAE01_19020</name>
</gene>
<evidence type="ECO:0000259" key="4">
    <source>
        <dbReference type="Pfam" id="PF00135"/>
    </source>
</evidence>
<evidence type="ECO:0000313" key="6">
    <source>
        <dbReference type="Proteomes" id="UP000321225"/>
    </source>
</evidence>
<reference evidence="5 6" key="1">
    <citation type="submission" date="2019-07" db="EMBL/GenBank/DDBJ databases">
        <title>Whole genome shotgun sequence of Microbacterium aerolatum NBRC 103071.</title>
        <authorList>
            <person name="Hosoyama A."/>
            <person name="Uohara A."/>
            <person name="Ohji S."/>
            <person name="Ichikawa N."/>
        </authorList>
    </citation>
    <scope>NUCLEOTIDE SEQUENCE [LARGE SCALE GENOMIC DNA]</scope>
    <source>
        <strain evidence="5 6">NBRC 103071</strain>
    </source>
</reference>
<dbReference type="EC" id="3.1.1.-" evidence="3"/>
<dbReference type="AlphaFoldDB" id="A0A511AFC1"/>